<gene>
    <name evidence="3" type="ORF">PMAA_053820</name>
</gene>
<name>B6QNU0_TALMQ</name>
<feature type="compositionally biased region" description="Basic and acidic residues" evidence="2">
    <location>
        <begin position="99"/>
        <end position="108"/>
    </location>
</feature>
<evidence type="ECO:0000313" key="3">
    <source>
        <dbReference type="EMBL" id="EEA21578.1"/>
    </source>
</evidence>
<dbReference type="EMBL" id="DS995903">
    <property type="protein sequence ID" value="EEA21578.1"/>
    <property type="molecule type" value="Genomic_DNA"/>
</dbReference>
<dbReference type="Pfam" id="PF14559">
    <property type="entry name" value="TPR_19"/>
    <property type="match status" value="1"/>
</dbReference>
<reference evidence="4" key="1">
    <citation type="journal article" date="2015" name="Genome Announc.">
        <title>Genome sequence of the AIDS-associated pathogen Penicillium marneffei (ATCC18224) and its near taxonomic relative Talaromyces stipitatus (ATCC10500).</title>
        <authorList>
            <person name="Nierman W.C."/>
            <person name="Fedorova-Abrams N.D."/>
            <person name="Andrianopoulos A."/>
        </authorList>
    </citation>
    <scope>NUCLEOTIDE SEQUENCE [LARGE SCALE GENOMIC DNA]</scope>
    <source>
        <strain evidence="4">ATCC 18224 / CBS 334.59 / QM 7333</strain>
    </source>
</reference>
<dbReference type="PANTHER" id="PTHR23082:SF0">
    <property type="entry name" value="GENERAL TRANSCRIPTION FACTOR 3C POLYPEPTIDE 3"/>
    <property type="match status" value="1"/>
</dbReference>
<dbReference type="Gene3D" id="1.25.40.10">
    <property type="entry name" value="Tetratricopeptide repeat domain"/>
    <property type="match status" value="3"/>
</dbReference>
<dbReference type="InterPro" id="IPR039340">
    <property type="entry name" value="Tfc4/TFIIIC-102/Sfc4"/>
</dbReference>
<accession>B6QNU0</accession>
<dbReference type="InterPro" id="IPR011990">
    <property type="entry name" value="TPR-like_helical_dom_sf"/>
</dbReference>
<feature type="repeat" description="TPR" evidence="1">
    <location>
        <begin position="1027"/>
        <end position="1060"/>
    </location>
</feature>
<dbReference type="InterPro" id="IPR019734">
    <property type="entry name" value="TPR_rpt"/>
</dbReference>
<keyword evidence="4" id="KW-1185">Reference proteome</keyword>
<dbReference type="OrthoDB" id="9991317at2759"/>
<feature type="repeat" description="TPR" evidence="1">
    <location>
        <begin position="925"/>
        <end position="958"/>
    </location>
</feature>
<feature type="compositionally biased region" description="Basic and acidic residues" evidence="2">
    <location>
        <begin position="1063"/>
        <end position="1089"/>
    </location>
</feature>
<dbReference type="STRING" id="441960.B6QNU0"/>
<feature type="compositionally biased region" description="Basic residues" evidence="2">
    <location>
        <begin position="145"/>
        <end position="154"/>
    </location>
</feature>
<sequence>MDGYENSHGRAGNYPDSSSYQEAQLPADPAIDPRLFDSSYLTLEHGSEDAVFGDLGQYGPLDTASMSIGQRRLLQEQFDLSGSNDESDDVDDYDDDDERLWNEGKEAYDDYSAIRADPEDPDSQASTEAESEEDDGYDANDASPRPRKRRRRGHGPFSGRYGARGGKGIKRGPRRPLEPSPEFKMLHSQATEAFIDGDYDRAIELVQQAILVNPEMFAAHSLLSEIFLARGEKDKAVTALFSGAHTRPRDPTVWYKVARLIQDRAGENRQKTLNDMIYCYSRIIEIDGKSYNARFQRAAAYRELGYNGRAAGEYERILKELPHNIRALRHLAETYIDMQDVHKALEYYLAGIEYYMSLDNDENMEFSWSDVNICAELYAYVGDPRKGLQLLSSVARWLLGRKDDTIWDDYIDDDREWDAADSPRRIKTDGFIPGSFPIDSYGLGLPMELRIKLGTFRLKLGDRYVEEALAHFEWLSPEDDSENSTVFDYADLYREAADALKDAGLFKEALRFYRPLQLTEDYADVSFFLAMGECAFACSDLSLAESCYLTVAENDSANLQSRVNLAKLYETMGERDQALYYVNQAVLLGREARGRSRRRRKDRRIAQLAKEFQGDTHISTRIVPRHLANEVARREALQDTDANRPQQVKYLYSKMNDLRPNMRAGDSDATEDWLDIADALLHDFRTNRVFYPLQKNRIFLGYSREEQKGGKKKGTVMDEVQEVADRLQEWIGQYNTEATSTSIPNDYYGISFDEWFEIFLEYAFVVSGQGDKDEAYDVLAAATDASVWYHYKDKVRQIHICWFTCALRACDEETLVSEARWFTKEYQFVTDTYRLFSILSRLCGDPSRSLFHASPSMKFMLRQVKAMDSTLPKDHYLMKVSTSKPVVIRQATAKATRGPKNPPKHVSLTTRHDNGELIPAEDMDVALLVLYGHILYSGNSFYPALNYYYRAYALDPENPGILLPIALCYIHHSLKRQADNRHYLILQGLSFMSLYRKVRCEKKIVHEVNKDANEKIQTDVTLLSERQEVEYNYGRVYHSLGLLHQAIPCYERVLELGNQIQSPHKDSSVGGEDKGKAVDHGEKKDEKPEDMLVEDFSPEAAVALQNIYALNGNLAGAREVTEKYLII</sequence>
<dbReference type="PANTHER" id="PTHR23082">
    <property type="entry name" value="TRANSCRIPTION INITIATION FACTOR IIIC TFIIIC , POLYPEPTIDE 3-RELATED"/>
    <property type="match status" value="1"/>
</dbReference>
<dbReference type="VEuPathDB" id="FungiDB:PMAA_053820"/>
<dbReference type="Proteomes" id="UP000001294">
    <property type="component" value="Unassembled WGS sequence"/>
</dbReference>
<feature type="region of interest" description="Disordered" evidence="2">
    <location>
        <begin position="76"/>
        <end position="181"/>
    </location>
</feature>
<dbReference type="GO" id="GO:0000127">
    <property type="term" value="C:transcription factor TFIIIC complex"/>
    <property type="evidence" value="ECO:0007669"/>
    <property type="project" value="TreeGrafter"/>
</dbReference>
<feature type="region of interest" description="Disordered" evidence="2">
    <location>
        <begin position="1061"/>
        <end position="1089"/>
    </location>
</feature>
<protein>
    <submittedName>
        <fullName evidence="3">RNA polymerase III transcription factor TFIIIC subunit (Tfc4), putative</fullName>
    </submittedName>
</protein>
<dbReference type="AlphaFoldDB" id="B6QNU0"/>
<dbReference type="Pfam" id="PF13181">
    <property type="entry name" value="TPR_8"/>
    <property type="match status" value="1"/>
</dbReference>
<feature type="compositionally biased region" description="Acidic residues" evidence="2">
    <location>
        <begin position="129"/>
        <end position="138"/>
    </location>
</feature>
<organism evidence="3 4">
    <name type="scientific">Talaromyces marneffei (strain ATCC 18224 / CBS 334.59 / QM 7333)</name>
    <name type="common">Penicillium marneffei</name>
    <dbReference type="NCBI Taxonomy" id="441960"/>
    <lineage>
        <taxon>Eukaryota</taxon>
        <taxon>Fungi</taxon>
        <taxon>Dikarya</taxon>
        <taxon>Ascomycota</taxon>
        <taxon>Pezizomycotina</taxon>
        <taxon>Eurotiomycetes</taxon>
        <taxon>Eurotiomycetidae</taxon>
        <taxon>Eurotiales</taxon>
        <taxon>Trichocomaceae</taxon>
        <taxon>Talaromyces</taxon>
        <taxon>Talaromyces sect. Talaromyces</taxon>
    </lineage>
</organism>
<proteinExistence type="predicted"/>
<dbReference type="SMART" id="SM00028">
    <property type="entry name" value="TPR"/>
    <property type="match status" value="8"/>
</dbReference>
<dbReference type="PhylomeDB" id="B6QNU0"/>
<dbReference type="PROSITE" id="PS50005">
    <property type="entry name" value="TPR"/>
    <property type="match status" value="2"/>
</dbReference>
<evidence type="ECO:0000313" key="4">
    <source>
        <dbReference type="Proteomes" id="UP000001294"/>
    </source>
</evidence>
<dbReference type="SUPFAM" id="SSF48452">
    <property type="entry name" value="TPR-like"/>
    <property type="match status" value="3"/>
</dbReference>
<feature type="region of interest" description="Disordered" evidence="2">
    <location>
        <begin position="1"/>
        <end position="33"/>
    </location>
</feature>
<dbReference type="HOGENOM" id="CLU_002391_0_2_1"/>
<keyword evidence="1" id="KW-0802">TPR repeat</keyword>
<feature type="compositionally biased region" description="Acidic residues" evidence="2">
    <location>
        <begin position="85"/>
        <end position="98"/>
    </location>
</feature>
<evidence type="ECO:0000256" key="2">
    <source>
        <dbReference type="SAM" id="MobiDB-lite"/>
    </source>
</evidence>
<dbReference type="GO" id="GO:0006383">
    <property type="term" value="P:transcription by RNA polymerase III"/>
    <property type="evidence" value="ECO:0007669"/>
    <property type="project" value="InterPro"/>
</dbReference>
<evidence type="ECO:0000256" key="1">
    <source>
        <dbReference type="PROSITE-ProRule" id="PRU00339"/>
    </source>
</evidence>